<sequence length="378" mass="39899">MKKILIGTTALVAVGLVTGQASAAEQIKLGLGGYYQSFFKITDQDQVNGVDYRSDEMVQEGEIHFLGETVLDNGLKVGVQVQLEAWTAANNRGPGDQIDEHYVYFDGSWGRVLLGAENSAPYLMHYAAPSAIVGHGVSEPNFFNFSTGTNAAGRIGQAPSTLINNTSDANKVTYFTPRMAGFQLGLSYTPTVKAGVAAGQNGNGGGWSGSYGNTADNQPGQQEQIVEVGLNYVNKLGPVDLAVSGGYLKGSQEVDTPGFDDLQVWSLGLNVGFSGFTFGGSYINDNRGLDGNNDIKGWDVGLVYAFGPYKVGAAYANSQREFDVGGDDELKMYEIGGSYAMGPGISLNAGVQFLDADSDRASARQDGTAFLVGTALSF</sequence>
<organism evidence="3 4">
    <name type="scientific">Tistrella mobilis</name>
    <dbReference type="NCBI Taxonomy" id="171437"/>
    <lineage>
        <taxon>Bacteria</taxon>
        <taxon>Pseudomonadati</taxon>
        <taxon>Pseudomonadota</taxon>
        <taxon>Alphaproteobacteria</taxon>
        <taxon>Geminicoccales</taxon>
        <taxon>Geminicoccaceae</taxon>
        <taxon>Tistrella</taxon>
    </lineage>
</organism>
<feature type="chain" id="PRO_5017802923" evidence="1">
    <location>
        <begin position="24"/>
        <end position="378"/>
    </location>
</feature>
<gene>
    <name evidence="3" type="ORF">DCK97_03830</name>
</gene>
<evidence type="ECO:0000313" key="3">
    <source>
        <dbReference type="EMBL" id="HAE46530.1"/>
    </source>
</evidence>
<accession>A0A3B9IFI0</accession>
<keyword evidence="1" id="KW-0732">Signal</keyword>
<name>A0A3B9IFI0_9PROT</name>
<dbReference type="Gene3D" id="2.40.160.10">
    <property type="entry name" value="Porin"/>
    <property type="match status" value="1"/>
</dbReference>
<reference evidence="3 4" key="1">
    <citation type="journal article" date="2018" name="Nat. Biotechnol.">
        <title>A standardized bacterial taxonomy based on genome phylogeny substantially revises the tree of life.</title>
        <authorList>
            <person name="Parks D.H."/>
            <person name="Chuvochina M."/>
            <person name="Waite D.W."/>
            <person name="Rinke C."/>
            <person name="Skarshewski A."/>
            <person name="Chaumeil P.A."/>
            <person name="Hugenholtz P."/>
        </authorList>
    </citation>
    <scope>NUCLEOTIDE SEQUENCE [LARGE SCALE GENOMIC DNA]</scope>
    <source>
        <strain evidence="3">UBA8739</strain>
    </source>
</reference>
<dbReference type="GO" id="GO:0016020">
    <property type="term" value="C:membrane"/>
    <property type="evidence" value="ECO:0007669"/>
    <property type="project" value="InterPro"/>
</dbReference>
<dbReference type="AlphaFoldDB" id="A0A3B9IFI0"/>
<dbReference type="EMBL" id="DMAI01000062">
    <property type="protein sequence ID" value="HAE46530.1"/>
    <property type="molecule type" value="Genomic_DNA"/>
</dbReference>
<dbReference type="Proteomes" id="UP000257706">
    <property type="component" value="Unassembled WGS sequence"/>
</dbReference>
<evidence type="ECO:0000256" key="1">
    <source>
        <dbReference type="SAM" id="SignalP"/>
    </source>
</evidence>
<dbReference type="InterPro" id="IPR033900">
    <property type="entry name" value="Gram_neg_porin_domain"/>
</dbReference>
<dbReference type="SUPFAM" id="SSF56935">
    <property type="entry name" value="Porins"/>
    <property type="match status" value="1"/>
</dbReference>
<protein>
    <submittedName>
        <fullName evidence="3">Porin</fullName>
    </submittedName>
</protein>
<proteinExistence type="predicted"/>
<dbReference type="Pfam" id="PF13609">
    <property type="entry name" value="Porin_4"/>
    <property type="match status" value="1"/>
</dbReference>
<dbReference type="InterPro" id="IPR023614">
    <property type="entry name" value="Porin_dom_sf"/>
</dbReference>
<comment type="caution">
    <text evidence="3">The sequence shown here is derived from an EMBL/GenBank/DDBJ whole genome shotgun (WGS) entry which is preliminary data.</text>
</comment>
<evidence type="ECO:0000313" key="4">
    <source>
        <dbReference type="Proteomes" id="UP000257706"/>
    </source>
</evidence>
<feature type="signal peptide" evidence="1">
    <location>
        <begin position="1"/>
        <end position="23"/>
    </location>
</feature>
<evidence type="ECO:0000259" key="2">
    <source>
        <dbReference type="Pfam" id="PF13609"/>
    </source>
</evidence>
<dbReference type="GO" id="GO:0015288">
    <property type="term" value="F:porin activity"/>
    <property type="evidence" value="ECO:0007669"/>
    <property type="project" value="InterPro"/>
</dbReference>
<feature type="domain" description="Porin" evidence="2">
    <location>
        <begin position="9"/>
        <end position="357"/>
    </location>
</feature>